<dbReference type="PANTHER" id="PTHR45786:SF74">
    <property type="entry name" value="ATP-DEPENDENT DNA HELICASE"/>
    <property type="match status" value="1"/>
</dbReference>
<accession>A0A0B7NKM1</accession>
<organism evidence="1 2">
    <name type="scientific">Parasitella parasitica</name>
    <dbReference type="NCBI Taxonomy" id="35722"/>
    <lineage>
        <taxon>Eukaryota</taxon>
        <taxon>Fungi</taxon>
        <taxon>Fungi incertae sedis</taxon>
        <taxon>Mucoromycota</taxon>
        <taxon>Mucoromycotina</taxon>
        <taxon>Mucoromycetes</taxon>
        <taxon>Mucorales</taxon>
        <taxon>Mucorineae</taxon>
        <taxon>Mucoraceae</taxon>
        <taxon>Parasitella</taxon>
    </lineage>
</organism>
<proteinExistence type="predicted"/>
<dbReference type="OrthoDB" id="2447509at2759"/>
<evidence type="ECO:0000313" key="2">
    <source>
        <dbReference type="Proteomes" id="UP000054107"/>
    </source>
</evidence>
<name>A0A0B7NKM1_9FUNG</name>
<sequence>MWIIHVDRRKENEIKPVSNHIFQMCCAAGVQAMVEPLQALAAIIVDYLTRDNATGKEFMKNICTYYSALIFTTSMISDLDRRYVNEEHGDHHAFRIRGNVHSSLSLELIPIENNLIQQPRFTQIYIFDSANELQNRMNVASNCDVNPHTMQSLRNMTHEVNPFVDLFKTMEEIDTEQPGGMRDIRMVLHAESSPKARRYKAPTDDEIGVLSVGGEDESSILPCNKDRDIVLHLKGNVESDGFQRINELH</sequence>
<dbReference type="PANTHER" id="PTHR45786">
    <property type="entry name" value="DNA BINDING PROTEIN-LIKE"/>
    <property type="match status" value="1"/>
</dbReference>
<gene>
    <name evidence="1" type="primary">PARPA_09680.1 scaffold 37756</name>
</gene>
<dbReference type="EMBL" id="LN732270">
    <property type="protein sequence ID" value="CEP15463.1"/>
    <property type="molecule type" value="Genomic_DNA"/>
</dbReference>
<dbReference type="Proteomes" id="UP000054107">
    <property type="component" value="Unassembled WGS sequence"/>
</dbReference>
<protein>
    <submittedName>
        <fullName evidence="1">Uncharacterized protein</fullName>
    </submittedName>
</protein>
<reference evidence="1 2" key="1">
    <citation type="submission" date="2014-09" db="EMBL/GenBank/DDBJ databases">
        <authorList>
            <person name="Ellenberger Sabrina"/>
        </authorList>
    </citation>
    <scope>NUCLEOTIDE SEQUENCE [LARGE SCALE GENOMIC DNA]</scope>
    <source>
        <strain evidence="1 2">CBS 412.66</strain>
    </source>
</reference>
<keyword evidence="2" id="KW-1185">Reference proteome</keyword>
<dbReference type="AlphaFoldDB" id="A0A0B7NKM1"/>
<evidence type="ECO:0000313" key="1">
    <source>
        <dbReference type="EMBL" id="CEP15463.1"/>
    </source>
</evidence>
<dbReference type="STRING" id="35722.A0A0B7NKM1"/>